<keyword evidence="5" id="KW-1185">Reference proteome</keyword>
<comment type="subcellular location">
    <subcellularLocation>
        <location evidence="1">Mitochondrion</location>
    </subcellularLocation>
</comment>
<proteinExistence type="inferred from homology"/>
<dbReference type="GO" id="GO:0017148">
    <property type="term" value="P:negative regulation of translation"/>
    <property type="evidence" value="ECO:0007669"/>
    <property type="project" value="TreeGrafter"/>
</dbReference>
<dbReference type="InterPro" id="IPR004394">
    <property type="entry name" value="Iojap/RsfS/C7orf30"/>
</dbReference>
<dbReference type="Gene3D" id="3.30.460.10">
    <property type="entry name" value="Beta Polymerase, domain 2"/>
    <property type="match status" value="1"/>
</dbReference>
<reference evidence="4 5" key="1">
    <citation type="journal article" date="2022" name="Nat. Plants">
        <title>Genomes of leafy and leafless Platanthera orchids illuminate the evolution of mycoheterotrophy.</title>
        <authorList>
            <person name="Li M.H."/>
            <person name="Liu K.W."/>
            <person name="Li Z."/>
            <person name="Lu H.C."/>
            <person name="Ye Q.L."/>
            <person name="Zhang D."/>
            <person name="Wang J.Y."/>
            <person name="Li Y.F."/>
            <person name="Zhong Z.M."/>
            <person name="Liu X."/>
            <person name="Yu X."/>
            <person name="Liu D.K."/>
            <person name="Tu X.D."/>
            <person name="Liu B."/>
            <person name="Hao Y."/>
            <person name="Liao X.Y."/>
            <person name="Jiang Y.T."/>
            <person name="Sun W.H."/>
            <person name="Chen J."/>
            <person name="Chen Y.Q."/>
            <person name="Ai Y."/>
            <person name="Zhai J.W."/>
            <person name="Wu S.S."/>
            <person name="Zhou Z."/>
            <person name="Hsiao Y.Y."/>
            <person name="Wu W.L."/>
            <person name="Chen Y.Y."/>
            <person name="Lin Y.F."/>
            <person name="Hsu J.L."/>
            <person name="Li C.Y."/>
            <person name="Wang Z.W."/>
            <person name="Zhao X."/>
            <person name="Zhong W.Y."/>
            <person name="Ma X.K."/>
            <person name="Ma L."/>
            <person name="Huang J."/>
            <person name="Chen G.Z."/>
            <person name="Huang M.Z."/>
            <person name="Huang L."/>
            <person name="Peng D.H."/>
            <person name="Luo Y.B."/>
            <person name="Zou S.Q."/>
            <person name="Chen S.P."/>
            <person name="Lan S."/>
            <person name="Tsai W.C."/>
            <person name="Van de Peer Y."/>
            <person name="Liu Z.J."/>
        </authorList>
    </citation>
    <scope>NUCLEOTIDE SEQUENCE [LARGE SCALE GENOMIC DNA]</scope>
    <source>
        <strain evidence="4">Lor287</strain>
    </source>
</reference>
<evidence type="ECO:0000256" key="1">
    <source>
        <dbReference type="ARBA" id="ARBA00004173"/>
    </source>
</evidence>
<sequence>MSILGAARQLTSAALPPRRRFPALWSPLGFVSATSPLQKRGSLELEEVQRVLADVKADDVTVIPVGGRCDWTDHVVIATGRSTWHVKNIAQALLHKAGLRSAAAKQKQKGAERMMLPAVEGHVGGKWVVIDSGTVIVHALDEKARTYYDLESHFMKESPPKGSIQVKIRAHFHDNFIKGPSCSGSVKMPKSQEPLEFHFSIEATDTALPNEAFI</sequence>
<evidence type="ECO:0000256" key="3">
    <source>
        <dbReference type="ARBA" id="ARBA00023128"/>
    </source>
</evidence>
<dbReference type="HAMAP" id="MF_01477">
    <property type="entry name" value="Iojap_RsfS"/>
    <property type="match status" value="1"/>
</dbReference>
<dbReference type="GO" id="GO:0043023">
    <property type="term" value="F:ribosomal large subunit binding"/>
    <property type="evidence" value="ECO:0007669"/>
    <property type="project" value="TreeGrafter"/>
</dbReference>
<dbReference type="PANTHER" id="PTHR21043:SF0">
    <property type="entry name" value="MITOCHONDRIAL ASSEMBLY OF RIBOSOMAL LARGE SUBUNIT PROTEIN 1"/>
    <property type="match status" value="1"/>
</dbReference>
<evidence type="ECO:0000313" key="4">
    <source>
        <dbReference type="EMBL" id="KAK8957166.1"/>
    </source>
</evidence>
<comment type="caution">
    <text evidence="4">The sequence shown here is derived from an EMBL/GenBank/DDBJ whole genome shotgun (WGS) entry which is preliminary data.</text>
</comment>
<accession>A0AAP0GFT2</accession>
<dbReference type="EMBL" id="JBBWWQ010000001">
    <property type="protein sequence ID" value="KAK8957166.1"/>
    <property type="molecule type" value="Genomic_DNA"/>
</dbReference>
<evidence type="ECO:0000313" key="5">
    <source>
        <dbReference type="Proteomes" id="UP001418222"/>
    </source>
</evidence>
<dbReference type="PANTHER" id="PTHR21043">
    <property type="entry name" value="IOJAP SUPERFAMILY ORTHOLOG"/>
    <property type="match status" value="1"/>
</dbReference>
<dbReference type="GO" id="GO:0005739">
    <property type="term" value="C:mitochondrion"/>
    <property type="evidence" value="ECO:0007669"/>
    <property type="project" value="UniProtKB-SubCell"/>
</dbReference>
<dbReference type="InterPro" id="IPR043519">
    <property type="entry name" value="NT_sf"/>
</dbReference>
<dbReference type="Proteomes" id="UP001418222">
    <property type="component" value="Unassembled WGS sequence"/>
</dbReference>
<dbReference type="AlphaFoldDB" id="A0AAP0GFT2"/>
<dbReference type="SUPFAM" id="SSF81301">
    <property type="entry name" value="Nucleotidyltransferase"/>
    <property type="match status" value="1"/>
</dbReference>
<keyword evidence="3" id="KW-0496">Mitochondrion</keyword>
<evidence type="ECO:0000256" key="2">
    <source>
        <dbReference type="ARBA" id="ARBA00010574"/>
    </source>
</evidence>
<gene>
    <name evidence="4" type="ORF">KSP39_PZI001449</name>
</gene>
<dbReference type="GO" id="GO:0090071">
    <property type="term" value="P:negative regulation of ribosome biogenesis"/>
    <property type="evidence" value="ECO:0007669"/>
    <property type="project" value="TreeGrafter"/>
</dbReference>
<protein>
    <submittedName>
        <fullName evidence="4">Uncharacterized protein</fullName>
    </submittedName>
</protein>
<name>A0AAP0GFT2_9ASPA</name>
<dbReference type="Pfam" id="PF02410">
    <property type="entry name" value="RsfS"/>
    <property type="match status" value="1"/>
</dbReference>
<comment type="similarity">
    <text evidence="2">Belongs to the Iojap/RsfS family.</text>
</comment>
<organism evidence="4 5">
    <name type="scientific">Platanthera zijinensis</name>
    <dbReference type="NCBI Taxonomy" id="2320716"/>
    <lineage>
        <taxon>Eukaryota</taxon>
        <taxon>Viridiplantae</taxon>
        <taxon>Streptophyta</taxon>
        <taxon>Embryophyta</taxon>
        <taxon>Tracheophyta</taxon>
        <taxon>Spermatophyta</taxon>
        <taxon>Magnoliopsida</taxon>
        <taxon>Liliopsida</taxon>
        <taxon>Asparagales</taxon>
        <taxon>Orchidaceae</taxon>
        <taxon>Orchidoideae</taxon>
        <taxon>Orchideae</taxon>
        <taxon>Orchidinae</taxon>
        <taxon>Platanthera</taxon>
    </lineage>
</organism>
<dbReference type="NCBIfam" id="TIGR00090">
    <property type="entry name" value="rsfS_iojap_ybeB"/>
    <property type="match status" value="1"/>
</dbReference>
<dbReference type="FunFam" id="3.30.460.10:FF:000018">
    <property type="entry name" value="Mitochondrial assembly of ribosomal large subunit 1"/>
    <property type="match status" value="1"/>
</dbReference>